<keyword evidence="2" id="KW-0418">Kinase</keyword>
<dbReference type="SUPFAM" id="SSF53067">
    <property type="entry name" value="Actin-like ATPase domain"/>
    <property type="match status" value="1"/>
</dbReference>
<name>A0A3M0BHN9_9AQUI</name>
<dbReference type="EMBL" id="REFO01000012">
    <property type="protein sequence ID" value="RMA96086.1"/>
    <property type="molecule type" value="Genomic_DNA"/>
</dbReference>
<protein>
    <submittedName>
        <fullName evidence="2">Glucokinase</fullName>
    </submittedName>
</protein>
<dbReference type="InterPro" id="IPR000600">
    <property type="entry name" value="ROK"/>
</dbReference>
<keyword evidence="2" id="KW-0808">Transferase</keyword>
<dbReference type="Proteomes" id="UP000280842">
    <property type="component" value="Unassembled WGS sequence"/>
</dbReference>
<evidence type="ECO:0000313" key="2">
    <source>
        <dbReference type="EMBL" id="RMA96086.1"/>
    </source>
</evidence>
<keyword evidence="3" id="KW-1185">Reference proteome</keyword>
<dbReference type="InterPro" id="IPR043129">
    <property type="entry name" value="ATPase_NBD"/>
</dbReference>
<proteinExistence type="inferred from homology"/>
<dbReference type="RefSeq" id="WP_121923220.1">
    <property type="nucleotide sequence ID" value="NZ_REFO01000012.1"/>
</dbReference>
<evidence type="ECO:0000313" key="3">
    <source>
        <dbReference type="Proteomes" id="UP000280842"/>
    </source>
</evidence>
<dbReference type="PANTHER" id="PTHR18964:SF149">
    <property type="entry name" value="BIFUNCTIONAL UDP-N-ACETYLGLUCOSAMINE 2-EPIMERASE_N-ACETYLMANNOSAMINE KINASE"/>
    <property type="match status" value="1"/>
</dbReference>
<sequence>MNVGIDIGGTFVKFAFEENGSIKTEKILIKDYIEKKDIEGFLNEVLFILKDKNIKKLGIAVAGLLNKSKGYVEISPNIKPIEKYPIVDFFRENLKAEIYIENDANAAALGEYIYGNGKNSNILITLTLGTGLGSGAVINGKLLSGVNGVAMELGHTTVEKNGWRCHCGRNGCLESYVSSYGLERIYYMLTDKKIISSEIVSLANEGNTKALEAFEIFNDYLSTGLMNITHIFNPDKIILSGGIVEHYPILVKMAYSKLKEKAFPVSIEDLDIDISKLGEYSGAYGALALTKGGES</sequence>
<dbReference type="OrthoDB" id="9810372at2"/>
<reference evidence="2 3" key="1">
    <citation type="submission" date="2018-10" db="EMBL/GenBank/DDBJ databases">
        <title>Genomic Encyclopedia of Archaeal and Bacterial Type Strains, Phase II (KMG-II): from individual species to whole genera.</title>
        <authorList>
            <person name="Goeker M."/>
        </authorList>
    </citation>
    <scope>NUCLEOTIDE SEQUENCE [LARGE SCALE GENOMIC DNA]</scope>
    <source>
        <strain evidence="2 3">VM1</strain>
    </source>
</reference>
<dbReference type="PANTHER" id="PTHR18964">
    <property type="entry name" value="ROK (REPRESSOR, ORF, KINASE) FAMILY"/>
    <property type="match status" value="1"/>
</dbReference>
<evidence type="ECO:0000256" key="1">
    <source>
        <dbReference type="ARBA" id="ARBA00006479"/>
    </source>
</evidence>
<dbReference type="Pfam" id="PF00480">
    <property type="entry name" value="ROK"/>
    <property type="match status" value="1"/>
</dbReference>
<dbReference type="GO" id="GO:0016301">
    <property type="term" value="F:kinase activity"/>
    <property type="evidence" value="ECO:0007669"/>
    <property type="project" value="UniProtKB-KW"/>
</dbReference>
<comment type="caution">
    <text evidence="2">The sequence shown here is derived from an EMBL/GenBank/DDBJ whole genome shotgun (WGS) entry which is preliminary data.</text>
</comment>
<accession>A0A3M0BHN9</accession>
<comment type="similarity">
    <text evidence="1">Belongs to the ROK (NagC/XylR) family.</text>
</comment>
<dbReference type="AlphaFoldDB" id="A0A3M0BHN9"/>
<gene>
    <name evidence="2" type="ORF">CLV39_1097</name>
</gene>
<dbReference type="Gene3D" id="3.30.420.40">
    <property type="match status" value="2"/>
</dbReference>
<organism evidence="2 3">
    <name type="scientific">Hydrogenothermus marinus</name>
    <dbReference type="NCBI Taxonomy" id="133270"/>
    <lineage>
        <taxon>Bacteria</taxon>
        <taxon>Pseudomonadati</taxon>
        <taxon>Aquificota</taxon>
        <taxon>Aquificia</taxon>
        <taxon>Aquificales</taxon>
        <taxon>Hydrogenothermaceae</taxon>
        <taxon>Hydrogenothermus</taxon>
    </lineage>
</organism>